<accession>A0A0C5AWG3</accession>
<reference evidence="3" key="2">
    <citation type="submission" date="2020-11" db="EMBL/GenBank/DDBJ databases">
        <authorList>
            <consortium name="IVD NGS Lab"/>
        </authorList>
    </citation>
    <scope>NUCLEOTIDE SEQUENCE [LARGE SCALE GENOMIC DNA]</scope>
    <source>
        <strain evidence="3">ASFV Ken.rie1</strain>
    </source>
</reference>
<organismHost>
    <name type="scientific">Potamochoerus larvatus</name>
    <name type="common">Bushpig</name>
    <dbReference type="NCBI Taxonomy" id="273792"/>
</organismHost>
<organismHost>
    <name type="scientific">Phacochoerus africanus</name>
    <name type="common">Warthog</name>
    <dbReference type="NCBI Taxonomy" id="41426"/>
</organismHost>
<keyword evidence="1" id="KW-0472">Membrane</keyword>
<dbReference type="Proteomes" id="UP000105860">
    <property type="component" value="Segment"/>
</dbReference>
<keyword evidence="1" id="KW-1133">Transmembrane helix</keyword>
<organismHost>
    <name type="scientific">Ornithodoros moubata</name>
    <name type="common">Soft tick</name>
    <name type="synonym">Argasid tick</name>
    <dbReference type="NCBI Taxonomy" id="6938"/>
</organismHost>
<organismHost>
    <name type="scientific">Sus scrofa</name>
    <name type="common">Pig</name>
    <dbReference type="NCBI Taxonomy" id="9823"/>
</organismHost>
<proteinExistence type="predicted"/>
<dbReference type="EMBL" id="KM111294">
    <property type="protein sequence ID" value="AJL34154.1"/>
    <property type="molecule type" value="Genomic_DNA"/>
</dbReference>
<dbReference type="RefSeq" id="YP_009702874.1">
    <property type="nucleotide sequence ID" value="NC_044945.1"/>
</dbReference>
<name>A0A0C5AWG3_ASF</name>
<protein>
    <submittedName>
        <fullName evidence="2">BA71V-I177L (K14L)</fullName>
    </submittedName>
    <submittedName>
        <fullName evidence="3">I177L CDS</fullName>
    </submittedName>
</protein>
<organism evidence="2 4">
    <name type="scientific">African swine fever virus</name>
    <name type="common">ASFV</name>
    <dbReference type="NCBI Taxonomy" id="10497"/>
    <lineage>
        <taxon>Viruses</taxon>
        <taxon>Varidnaviria</taxon>
        <taxon>Bamfordvirae</taxon>
        <taxon>Nucleocytoviricota</taxon>
        <taxon>Pokkesviricetes</taxon>
        <taxon>Asfuvirales</taxon>
        <taxon>Asfarviridae</taxon>
        <taxon>Asfivirus</taxon>
        <taxon>Asfivirus haemorrhagiae</taxon>
    </lineage>
</organism>
<sequence length="162" mass="18407">MYEIILAVIIVILIIIIFYFYKTPLKCIMTTKTPVLLIKFQIIAADNYLAITWKDGILNYEKIDQPTPLYLSVNGLIFDCAKLQPLTTKTHVTSGDKTIHIGQTYEYNNLLMWKVNDQGFLNITVAGTKFNLIATSTKIGFYTDPPSHLIIIPLKIFPLPPK</sequence>
<dbReference type="Proteomes" id="UP000594880">
    <property type="component" value="Segment"/>
</dbReference>
<feature type="transmembrane region" description="Helical" evidence="1">
    <location>
        <begin position="5"/>
        <end position="21"/>
    </location>
</feature>
<evidence type="ECO:0000313" key="4">
    <source>
        <dbReference type="Proteomes" id="UP000105860"/>
    </source>
</evidence>
<evidence type="ECO:0000256" key="1">
    <source>
        <dbReference type="SAM" id="Phobius"/>
    </source>
</evidence>
<keyword evidence="1" id="KW-0812">Transmembrane</keyword>
<dbReference type="KEGG" id="vg:41901679"/>
<organismHost>
    <name type="scientific">Phacochoerus aethiopicus</name>
    <name type="common">Warthog</name>
    <dbReference type="NCBI Taxonomy" id="85517"/>
</organismHost>
<organismHost>
    <name type="scientific">Ornithodoros</name>
    <name type="common">relapsing fever ticks</name>
    <dbReference type="NCBI Taxonomy" id="6937"/>
</organismHost>
<dbReference type="GeneID" id="41901679"/>
<evidence type="ECO:0000313" key="3">
    <source>
        <dbReference type="EMBL" id="CAD7112357.1"/>
    </source>
</evidence>
<reference evidence="2 4" key="1">
    <citation type="journal article" date="2015" name="Virus Genes">
        <title>Comparative analysis of the complete genome sequences of Kenyan African swine fever virus isolates within p72 genotypes IX and X.</title>
        <authorList>
            <person name="Bishop R.P."/>
            <person name="Fleischauer C."/>
            <person name="de Villiers E.P."/>
            <person name="Okoth E.A."/>
            <person name="Arias M."/>
            <person name="Gallardo C."/>
            <person name="Upton C."/>
        </authorList>
    </citation>
    <scope>NUCLEOTIDE SEQUENCE [LARGE SCALE GENOMIC DNA]</scope>
    <source>
        <strain evidence="2">Ken05/Tk1</strain>
    </source>
</reference>
<gene>
    <name evidence="2" type="primary">BA71V-I177L (k14L)</name>
</gene>
<evidence type="ECO:0000313" key="2">
    <source>
        <dbReference type="EMBL" id="AJL34154.1"/>
    </source>
</evidence>
<dbReference type="EMBL" id="LR899131">
    <property type="protein sequence ID" value="CAD7112357.1"/>
    <property type="molecule type" value="Genomic_DNA"/>
</dbReference>